<reference evidence="1 2" key="1">
    <citation type="journal article" date="2016" name="Sci. Rep.">
        <title>Genomic and phenotypic characterization of the species Acinetobacter venetianus.</title>
        <authorList>
            <person name="Fondi M."/>
            <person name="Maida I."/>
            <person name="Perrin E."/>
            <person name="Orlandini V."/>
            <person name="La Torre L."/>
            <person name="Bosi E."/>
            <person name="Negroni A."/>
            <person name="Zanaroli G."/>
            <person name="Fava F."/>
            <person name="Decorosi F."/>
            <person name="Giovannetti L."/>
            <person name="Viti C."/>
            <person name="Vaneechoutte M."/>
            <person name="Dijkshoorn L."/>
            <person name="Fani R."/>
        </authorList>
    </citation>
    <scope>NUCLEOTIDE SEQUENCE [LARGE SCALE GENOMIC DNA]</scope>
    <source>
        <strain evidence="1 2">LUH13518</strain>
    </source>
</reference>
<dbReference type="Proteomes" id="UP000075544">
    <property type="component" value="Unassembled WGS sequence"/>
</dbReference>
<organism evidence="1 2">
    <name type="scientific">Acinetobacter venetianus</name>
    <dbReference type="NCBI Taxonomy" id="52133"/>
    <lineage>
        <taxon>Bacteria</taxon>
        <taxon>Pseudomonadati</taxon>
        <taxon>Pseudomonadota</taxon>
        <taxon>Gammaproteobacteria</taxon>
        <taxon>Moraxellales</taxon>
        <taxon>Moraxellaceae</taxon>
        <taxon>Acinetobacter</taxon>
    </lineage>
</organism>
<dbReference type="EMBL" id="JRHX01000073">
    <property type="protein sequence ID" value="KXZ69517.1"/>
    <property type="molecule type" value="Genomic_DNA"/>
</dbReference>
<accession>A0A150HS15</accession>
<protein>
    <submittedName>
        <fullName evidence="1">Uncharacterized protein</fullName>
    </submittedName>
</protein>
<gene>
    <name evidence="1" type="ORF">AVENLUH13518_02363</name>
</gene>
<comment type="caution">
    <text evidence="1">The sequence shown here is derived from an EMBL/GenBank/DDBJ whole genome shotgun (WGS) entry which is preliminary data.</text>
</comment>
<evidence type="ECO:0000313" key="1">
    <source>
        <dbReference type="EMBL" id="KXZ69517.1"/>
    </source>
</evidence>
<name>A0A150HS15_9GAMM</name>
<sequence>MYLIANNKITHAKPMLTRQQEPSIKSIKNSYLCLNYSTNYLFHCFYKMNNLVHQLVLRIITKNSDSFFLTSELHKSPLRNKGFQFKIFKKQNIEKFVIF</sequence>
<evidence type="ECO:0000313" key="2">
    <source>
        <dbReference type="Proteomes" id="UP000075544"/>
    </source>
</evidence>
<dbReference type="PATRIC" id="fig|52133.19.peg.2388"/>
<dbReference type="AlphaFoldDB" id="A0A150HS15"/>
<proteinExistence type="predicted"/>